<evidence type="ECO:0000313" key="2">
    <source>
        <dbReference type="EMBL" id="TWV92977.1"/>
    </source>
</evidence>
<dbReference type="EMBL" id="VOHS01000063">
    <property type="protein sequence ID" value="TWV92977.1"/>
    <property type="molecule type" value="Genomic_DNA"/>
</dbReference>
<accession>A0A5C6LIP1</accession>
<gene>
    <name evidence="2" type="ORF">FEF09_27885</name>
</gene>
<keyword evidence="3" id="KW-1185">Reference proteome</keyword>
<dbReference type="SMART" id="SM00245">
    <property type="entry name" value="TSPc"/>
    <property type="match status" value="1"/>
</dbReference>
<dbReference type="OrthoDB" id="5480566at2"/>
<dbReference type="GO" id="GO:0007165">
    <property type="term" value="P:signal transduction"/>
    <property type="evidence" value="ECO:0007669"/>
    <property type="project" value="TreeGrafter"/>
</dbReference>
<name>A0A5C6LIP1_9BACT</name>
<evidence type="ECO:0000259" key="1">
    <source>
        <dbReference type="SMART" id="SM00245"/>
    </source>
</evidence>
<organism evidence="2 3">
    <name type="scientific">Chitinophaga pinensis</name>
    <dbReference type="NCBI Taxonomy" id="79329"/>
    <lineage>
        <taxon>Bacteria</taxon>
        <taxon>Pseudomonadati</taxon>
        <taxon>Bacteroidota</taxon>
        <taxon>Chitinophagia</taxon>
        <taxon>Chitinophagales</taxon>
        <taxon>Chitinophagaceae</taxon>
        <taxon>Chitinophaga</taxon>
    </lineage>
</organism>
<dbReference type="SUPFAM" id="SSF52096">
    <property type="entry name" value="ClpP/crotonase"/>
    <property type="match status" value="1"/>
</dbReference>
<dbReference type="InterPro" id="IPR005151">
    <property type="entry name" value="Tail-specific_protease"/>
</dbReference>
<dbReference type="GO" id="GO:0004175">
    <property type="term" value="F:endopeptidase activity"/>
    <property type="evidence" value="ECO:0007669"/>
    <property type="project" value="TreeGrafter"/>
</dbReference>
<dbReference type="GO" id="GO:0008236">
    <property type="term" value="F:serine-type peptidase activity"/>
    <property type="evidence" value="ECO:0007669"/>
    <property type="project" value="InterPro"/>
</dbReference>
<sequence>MESDLLFLLLPRLWLFRRLHSDLCRSFRANKTVSLTAVKESVINALKTPLITSPLLSFTITNDKTGILTIRTFAYTDLQEAKPDYPAFLEQSFRQLKKAGIKRLIIDLRDNGGGRDAYGVLLYSYLSKMPFRYYLYQEKDKKKLSGRPGLGLQHPVALHYDYPVAVLISGQTFSAAAEFCAVAYSNDRAVFIGEETGGAYEGNHSGQLIETKLPFSKVSIWIPTVKYVMDVRKPQQTGHGILPNKPVQASVDAYLQQEDTVMQEALQWARSLQ</sequence>
<dbReference type="Proteomes" id="UP000318815">
    <property type="component" value="Unassembled WGS sequence"/>
</dbReference>
<dbReference type="PANTHER" id="PTHR32060:SF30">
    <property type="entry name" value="CARBOXY-TERMINAL PROCESSING PROTEASE CTPA"/>
    <property type="match status" value="1"/>
</dbReference>
<dbReference type="GO" id="GO:0006508">
    <property type="term" value="P:proteolysis"/>
    <property type="evidence" value="ECO:0007669"/>
    <property type="project" value="InterPro"/>
</dbReference>
<dbReference type="GO" id="GO:0030288">
    <property type="term" value="C:outer membrane-bounded periplasmic space"/>
    <property type="evidence" value="ECO:0007669"/>
    <property type="project" value="TreeGrafter"/>
</dbReference>
<dbReference type="InterPro" id="IPR029045">
    <property type="entry name" value="ClpP/crotonase-like_dom_sf"/>
</dbReference>
<dbReference type="AlphaFoldDB" id="A0A5C6LIP1"/>
<dbReference type="Gene3D" id="3.90.226.10">
    <property type="entry name" value="2-enoyl-CoA Hydratase, Chain A, domain 1"/>
    <property type="match status" value="1"/>
</dbReference>
<dbReference type="RefSeq" id="WP_146308132.1">
    <property type="nucleotide sequence ID" value="NZ_VOHS01000063.1"/>
</dbReference>
<feature type="domain" description="Tail specific protease" evidence="1">
    <location>
        <begin position="39"/>
        <end position="254"/>
    </location>
</feature>
<evidence type="ECO:0000313" key="3">
    <source>
        <dbReference type="Proteomes" id="UP000318815"/>
    </source>
</evidence>
<proteinExistence type="predicted"/>
<dbReference type="PANTHER" id="PTHR32060">
    <property type="entry name" value="TAIL-SPECIFIC PROTEASE"/>
    <property type="match status" value="1"/>
</dbReference>
<protein>
    <recommendedName>
        <fullName evidence="1">Tail specific protease domain-containing protein</fullName>
    </recommendedName>
</protein>
<reference evidence="2 3" key="1">
    <citation type="submission" date="2019-08" db="EMBL/GenBank/DDBJ databases">
        <title>Whole genome sequencing of chitin degrading bacteria Chitinophaga pinensis YS16.</title>
        <authorList>
            <person name="Singh R.P."/>
            <person name="Manchanda G."/>
            <person name="Maurya I.K."/>
            <person name="Joshi N.K."/>
            <person name="Srivastava A.K."/>
        </authorList>
    </citation>
    <scope>NUCLEOTIDE SEQUENCE [LARGE SCALE GENOMIC DNA]</scope>
    <source>
        <strain evidence="2 3">YS-16</strain>
    </source>
</reference>
<dbReference type="Pfam" id="PF03572">
    <property type="entry name" value="Peptidase_S41"/>
    <property type="match status" value="1"/>
</dbReference>
<comment type="caution">
    <text evidence="2">The sequence shown here is derived from an EMBL/GenBank/DDBJ whole genome shotgun (WGS) entry which is preliminary data.</text>
</comment>